<dbReference type="EMBL" id="JACGXL010000002">
    <property type="protein sequence ID" value="MBA8887365.1"/>
    <property type="molecule type" value="Genomic_DNA"/>
</dbReference>
<keyword evidence="2" id="KW-1185">Reference proteome</keyword>
<dbReference type="AlphaFoldDB" id="A0A839EUE2"/>
<reference evidence="1 2" key="1">
    <citation type="submission" date="2020-07" db="EMBL/GenBank/DDBJ databases">
        <title>Genomic Encyclopedia of Type Strains, Phase IV (KMG-V): Genome sequencing to study the core and pangenomes of soil and plant-associated prokaryotes.</title>
        <authorList>
            <person name="Whitman W."/>
        </authorList>
    </citation>
    <scope>NUCLEOTIDE SEQUENCE [LARGE SCALE GENOMIC DNA]</scope>
    <source>
        <strain evidence="1 2">RH2WT43</strain>
    </source>
</reference>
<gene>
    <name evidence="1" type="ORF">FHW12_001579</name>
</gene>
<dbReference type="RefSeq" id="WP_182530444.1">
    <property type="nucleotide sequence ID" value="NZ_JACGXL010000002.1"/>
</dbReference>
<organism evidence="1 2">
    <name type="scientific">Dokdonella fugitiva</name>
    <dbReference type="NCBI Taxonomy" id="328517"/>
    <lineage>
        <taxon>Bacteria</taxon>
        <taxon>Pseudomonadati</taxon>
        <taxon>Pseudomonadota</taxon>
        <taxon>Gammaproteobacteria</taxon>
        <taxon>Lysobacterales</taxon>
        <taxon>Rhodanobacteraceae</taxon>
        <taxon>Dokdonella</taxon>
    </lineage>
</organism>
<comment type="caution">
    <text evidence="1">The sequence shown here is derived from an EMBL/GenBank/DDBJ whole genome shotgun (WGS) entry which is preliminary data.</text>
</comment>
<evidence type="ECO:0000313" key="1">
    <source>
        <dbReference type="EMBL" id="MBA8887365.1"/>
    </source>
</evidence>
<accession>A0A839EUE2</accession>
<dbReference type="Proteomes" id="UP000550401">
    <property type="component" value="Unassembled WGS sequence"/>
</dbReference>
<evidence type="ECO:0000313" key="2">
    <source>
        <dbReference type="Proteomes" id="UP000550401"/>
    </source>
</evidence>
<protein>
    <recommendedName>
        <fullName evidence="3">DUF1579 domain-containing protein</fullName>
    </recommendedName>
</protein>
<sequence>MEMPKPGPDHARLTRFVGAWSGDEQLSPSPWGAGGVAIGRFAFRVGVDGTALLQDYEEEKEGQVAFRGHGVFIVDPMSHDIAWWWFDSFGFAPDPPARGRWDGDTLRMEKHTPRGAARYTFVLDGDALRLRIENRFAGQDDYVEFMRGDYRRMR</sequence>
<name>A0A839EUE2_9GAMM</name>
<evidence type="ECO:0008006" key="3">
    <source>
        <dbReference type="Google" id="ProtNLM"/>
    </source>
</evidence>
<proteinExistence type="predicted"/>